<evidence type="ECO:0000256" key="1">
    <source>
        <dbReference type="SAM" id="MobiDB-lite"/>
    </source>
</evidence>
<keyword evidence="3" id="KW-1185">Reference proteome</keyword>
<reference evidence="3" key="1">
    <citation type="journal article" date="2020" name="Nat. Commun.">
        <title>Genome assembly of wild tea tree DASZ reveals pedigree and selection history of tea varieties.</title>
        <authorList>
            <person name="Zhang W."/>
            <person name="Zhang Y."/>
            <person name="Qiu H."/>
            <person name="Guo Y."/>
            <person name="Wan H."/>
            <person name="Zhang X."/>
            <person name="Scossa F."/>
            <person name="Alseekh S."/>
            <person name="Zhang Q."/>
            <person name="Wang P."/>
            <person name="Xu L."/>
            <person name="Schmidt M.H."/>
            <person name="Jia X."/>
            <person name="Li D."/>
            <person name="Zhu A."/>
            <person name="Guo F."/>
            <person name="Chen W."/>
            <person name="Ni D."/>
            <person name="Usadel B."/>
            <person name="Fernie A.R."/>
            <person name="Wen W."/>
        </authorList>
    </citation>
    <scope>NUCLEOTIDE SEQUENCE [LARGE SCALE GENOMIC DNA]</scope>
    <source>
        <strain evidence="3">cv. G240</strain>
    </source>
</reference>
<dbReference type="EMBL" id="JACBKZ010000014">
    <property type="protein sequence ID" value="KAF5932146.1"/>
    <property type="molecule type" value="Genomic_DNA"/>
</dbReference>
<evidence type="ECO:0000313" key="3">
    <source>
        <dbReference type="Proteomes" id="UP000593564"/>
    </source>
</evidence>
<reference evidence="2 3" key="2">
    <citation type="submission" date="2020-07" db="EMBL/GenBank/DDBJ databases">
        <title>Genome assembly of wild tea tree DASZ reveals pedigree and selection history of tea varieties.</title>
        <authorList>
            <person name="Zhang W."/>
        </authorList>
    </citation>
    <scope>NUCLEOTIDE SEQUENCE [LARGE SCALE GENOMIC DNA]</scope>
    <source>
        <strain evidence="3">cv. G240</strain>
        <tissue evidence="2">Leaf</tissue>
    </source>
</reference>
<dbReference type="AlphaFoldDB" id="A0A7J7FYT5"/>
<organism evidence="2 3">
    <name type="scientific">Camellia sinensis</name>
    <name type="common">Tea plant</name>
    <name type="synonym">Thea sinensis</name>
    <dbReference type="NCBI Taxonomy" id="4442"/>
    <lineage>
        <taxon>Eukaryota</taxon>
        <taxon>Viridiplantae</taxon>
        <taxon>Streptophyta</taxon>
        <taxon>Embryophyta</taxon>
        <taxon>Tracheophyta</taxon>
        <taxon>Spermatophyta</taxon>
        <taxon>Magnoliopsida</taxon>
        <taxon>eudicotyledons</taxon>
        <taxon>Gunneridae</taxon>
        <taxon>Pentapetalae</taxon>
        <taxon>asterids</taxon>
        <taxon>Ericales</taxon>
        <taxon>Theaceae</taxon>
        <taxon>Camellia</taxon>
    </lineage>
</organism>
<dbReference type="PANTHER" id="PTHR31099">
    <property type="entry name" value="OS06G0165300 PROTEIN"/>
    <property type="match status" value="1"/>
</dbReference>
<proteinExistence type="predicted"/>
<name>A0A7J7FYT5_CAMSI</name>
<gene>
    <name evidence="2" type="ORF">HYC85_028317</name>
</gene>
<dbReference type="PANTHER" id="PTHR31099:SF49">
    <property type="entry name" value="MYOSIN HEAVY CHAIN-LIKE PROTEIN"/>
    <property type="match status" value="1"/>
</dbReference>
<evidence type="ECO:0000313" key="2">
    <source>
        <dbReference type="EMBL" id="KAF5932146.1"/>
    </source>
</evidence>
<dbReference type="Proteomes" id="UP000593564">
    <property type="component" value="Unassembled WGS sequence"/>
</dbReference>
<sequence>MAQEGAANVRVDPLGDDDAVKLAQQYRMERVGESVVRSHGSTMIAAPKPISQAEPDHWHTKADRSTVTTADLEAIREKYQVPAEIELLLPISTERSSDARPGKFALYEEALKRGLRLPLPQVVVDVLNRLEVVPSQLMPNAWKILLACASAWPKANEGAAMTVDEFFACYKASGQQETWVTLQAAAGKWLVAGLPSSIKGWRPQWFYVSASGGVGVRTIWKVPTKSVEPKLGAAAEKRVKRVKELREKEGARWDELVQPSALFEAGLGPQPSGGDLDRTELEARRKAQEAEDQTILTKAQKFKESQVDRPPQPVARERIRPRPKPLREKDLSEFVPRSPPTDPL</sequence>
<accession>A0A7J7FYT5</accession>
<protein>
    <submittedName>
        <fullName evidence="2">Uncharacterized protein</fullName>
    </submittedName>
</protein>
<feature type="region of interest" description="Disordered" evidence="1">
    <location>
        <begin position="282"/>
        <end position="344"/>
    </location>
</feature>
<feature type="compositionally biased region" description="Basic and acidic residues" evidence="1">
    <location>
        <begin position="315"/>
        <end position="332"/>
    </location>
</feature>
<comment type="caution">
    <text evidence="2">The sequence shown here is derived from an EMBL/GenBank/DDBJ whole genome shotgun (WGS) entry which is preliminary data.</text>
</comment>